<organism evidence="13 14">
    <name type="scientific">Paraphaeosphaeria sporulosa</name>
    <dbReference type="NCBI Taxonomy" id="1460663"/>
    <lineage>
        <taxon>Eukaryota</taxon>
        <taxon>Fungi</taxon>
        <taxon>Dikarya</taxon>
        <taxon>Ascomycota</taxon>
        <taxon>Pezizomycotina</taxon>
        <taxon>Dothideomycetes</taxon>
        <taxon>Pleosporomycetidae</taxon>
        <taxon>Pleosporales</taxon>
        <taxon>Massarineae</taxon>
        <taxon>Didymosphaeriaceae</taxon>
        <taxon>Paraphaeosphaeria</taxon>
    </lineage>
</organism>
<feature type="region of interest" description="Disordered" evidence="9">
    <location>
        <begin position="292"/>
        <end position="311"/>
    </location>
</feature>
<evidence type="ECO:0000256" key="4">
    <source>
        <dbReference type="ARBA" id="ARBA00022729"/>
    </source>
</evidence>
<evidence type="ECO:0008006" key="15">
    <source>
        <dbReference type="Google" id="ProtNLM"/>
    </source>
</evidence>
<feature type="domain" description="Chitin-binding type-1" evidence="11">
    <location>
        <begin position="29"/>
        <end position="75"/>
    </location>
</feature>
<sequence>MPSIATWALAALAAVQVAHAAPQRSVSHTARCGANFGLTCKGSSFGNCCSKAGWCGSSKDYCGDGCQSGWGTCNSSGGNKPVGPKVSKNGSCGQNGGTTCLGSSFGNCCSQHGYCGSSKNYCGKGCNPLFGKCDGYQPAQSSTPVVVSSAPVASPSSAIPVSHNARCGTKNNASPKGQTCRGSSFGNCCSQYGYCGSSKDYCRTGCQSQFGHCDGQPVSSPIRSSVVSTPAASSPASSSAIVSTPAASSSIISSVVASSDSSSTSVVSTPAVSSSIVVPSPTLVSSDVASSAVPSSSVDSSSTPVVSSSASSDIPSVVSSTPVASPTCTPAPDFQPSGTCNYPGFPRNANAAATYLMTQGTTLDGCKQLCFNSEPCQYFVMQGSSCYLYNRPVSGNGDLVPDSSVRLYERSCFPPPGACFSEGPASSSSTE</sequence>
<evidence type="ECO:0000256" key="3">
    <source>
        <dbReference type="ARBA" id="ARBA00022723"/>
    </source>
</evidence>
<dbReference type="GeneID" id="28760230"/>
<evidence type="ECO:0000256" key="2">
    <source>
        <dbReference type="ARBA" id="ARBA00022669"/>
    </source>
</evidence>
<evidence type="ECO:0000259" key="11">
    <source>
        <dbReference type="PROSITE" id="PS50941"/>
    </source>
</evidence>
<accession>A0A177C6N6</accession>
<dbReference type="SUPFAM" id="SSF57016">
    <property type="entry name" value="Plant lectins/antimicrobial peptides"/>
    <property type="match status" value="3"/>
</dbReference>
<dbReference type="AlphaFoldDB" id="A0A177C6N6"/>
<feature type="signal peptide" evidence="10">
    <location>
        <begin position="1"/>
        <end position="20"/>
    </location>
</feature>
<feature type="disulfide bond" evidence="8">
    <location>
        <begin position="48"/>
        <end position="62"/>
    </location>
</feature>
<keyword evidence="6" id="KW-0119">Carbohydrate metabolism</keyword>
<feature type="domain" description="Chitin-binding type-1" evidence="11">
    <location>
        <begin position="164"/>
        <end position="215"/>
    </location>
</feature>
<dbReference type="PROSITE" id="PS50941">
    <property type="entry name" value="CHIT_BIND_I_2"/>
    <property type="match status" value="3"/>
</dbReference>
<evidence type="ECO:0000256" key="8">
    <source>
        <dbReference type="PROSITE-ProRule" id="PRU00261"/>
    </source>
</evidence>
<keyword evidence="2 8" id="KW-0147">Chitin-binding</keyword>
<keyword evidence="8" id="KW-1015">Disulfide bond</keyword>
<proteinExistence type="predicted"/>
<feature type="domain" description="Apple" evidence="12">
    <location>
        <begin position="340"/>
        <end position="412"/>
    </location>
</feature>
<keyword evidence="3" id="KW-0479">Metal-binding</keyword>
<dbReference type="InterPro" id="IPR003609">
    <property type="entry name" value="Pan_app"/>
</dbReference>
<evidence type="ECO:0000256" key="7">
    <source>
        <dbReference type="ARBA" id="ARBA00023285"/>
    </source>
</evidence>
<dbReference type="Pfam" id="PF00187">
    <property type="entry name" value="Chitin_bind_1"/>
    <property type="match status" value="2"/>
</dbReference>
<evidence type="ECO:0000259" key="12">
    <source>
        <dbReference type="PROSITE" id="PS50948"/>
    </source>
</evidence>
<name>A0A177C6N6_9PLEO</name>
<protein>
    <recommendedName>
        <fullName evidence="15">Chitin-binding type-1 domain-containing protein</fullName>
    </recommendedName>
</protein>
<dbReference type="EMBL" id="KV441555">
    <property type="protein sequence ID" value="OAG03066.1"/>
    <property type="molecule type" value="Genomic_DNA"/>
</dbReference>
<keyword evidence="14" id="KW-1185">Reference proteome</keyword>
<dbReference type="STRING" id="1460663.A0A177C6N6"/>
<dbReference type="InParanoid" id="A0A177C6N6"/>
<reference evidence="13 14" key="1">
    <citation type="submission" date="2016-05" db="EMBL/GenBank/DDBJ databases">
        <title>Comparative analysis of secretome profiles of manganese(II)-oxidizing ascomycete fungi.</title>
        <authorList>
            <consortium name="DOE Joint Genome Institute"/>
            <person name="Zeiner C.A."/>
            <person name="Purvine S.O."/>
            <person name="Zink E.M."/>
            <person name="Wu S."/>
            <person name="Pasa-Tolic L."/>
            <person name="Chaput D.L."/>
            <person name="Haridas S."/>
            <person name="Grigoriev I.V."/>
            <person name="Santelli C.M."/>
            <person name="Hansel C.M."/>
        </authorList>
    </citation>
    <scope>NUCLEOTIDE SEQUENCE [LARGE SCALE GENOMIC DNA]</scope>
    <source>
        <strain evidence="13 14">AP3s5-JAC2a</strain>
    </source>
</reference>
<dbReference type="RefSeq" id="XP_018033431.1">
    <property type="nucleotide sequence ID" value="XM_018176744.1"/>
</dbReference>
<dbReference type="GO" id="GO:0046872">
    <property type="term" value="F:metal ion binding"/>
    <property type="evidence" value="ECO:0007669"/>
    <property type="project" value="UniProtKB-KW"/>
</dbReference>
<dbReference type="OrthoDB" id="1193027at2759"/>
<gene>
    <name evidence="13" type="ORF">CC84DRAFT_1151376</name>
</gene>
<feature type="disulfide bond" evidence="8">
    <location>
        <begin position="188"/>
        <end position="202"/>
    </location>
</feature>
<comment type="caution">
    <text evidence="8">Lacks conserved residue(s) required for the propagation of feature annotation.</text>
</comment>
<evidence type="ECO:0000256" key="6">
    <source>
        <dbReference type="ARBA" id="ARBA00023277"/>
    </source>
</evidence>
<comment type="cofactor">
    <cofactor evidence="1">
        <name>Co(2+)</name>
        <dbReference type="ChEBI" id="CHEBI:48828"/>
    </cofactor>
</comment>
<evidence type="ECO:0000256" key="5">
    <source>
        <dbReference type="ARBA" id="ARBA00022801"/>
    </source>
</evidence>
<keyword evidence="4 10" id="KW-0732">Signal</keyword>
<feature type="domain" description="Chitin-binding type-1" evidence="11">
    <location>
        <begin position="89"/>
        <end position="135"/>
    </location>
</feature>
<dbReference type="SMART" id="SM00270">
    <property type="entry name" value="ChtBD1"/>
    <property type="match status" value="3"/>
</dbReference>
<evidence type="ECO:0000256" key="10">
    <source>
        <dbReference type="SAM" id="SignalP"/>
    </source>
</evidence>
<evidence type="ECO:0000313" key="13">
    <source>
        <dbReference type="EMBL" id="OAG03066.1"/>
    </source>
</evidence>
<dbReference type="CDD" id="cd11618">
    <property type="entry name" value="ChtBD1_1"/>
    <property type="match status" value="2"/>
</dbReference>
<dbReference type="InterPro" id="IPR001002">
    <property type="entry name" value="Chitin-bd_1"/>
</dbReference>
<evidence type="ECO:0000256" key="9">
    <source>
        <dbReference type="SAM" id="MobiDB-lite"/>
    </source>
</evidence>
<feature type="chain" id="PRO_5008057821" description="Chitin-binding type-1 domain-containing protein" evidence="10">
    <location>
        <begin position="21"/>
        <end position="431"/>
    </location>
</feature>
<dbReference type="PANTHER" id="PTHR46471">
    <property type="entry name" value="CHITIN DEACETYLASE"/>
    <property type="match status" value="1"/>
</dbReference>
<dbReference type="GO" id="GO:0016787">
    <property type="term" value="F:hydrolase activity"/>
    <property type="evidence" value="ECO:0007669"/>
    <property type="project" value="UniProtKB-KW"/>
</dbReference>
<dbReference type="Gene3D" id="3.30.60.10">
    <property type="entry name" value="Endochitinase-like"/>
    <property type="match status" value="3"/>
</dbReference>
<keyword evidence="5" id="KW-0378">Hydrolase</keyword>
<evidence type="ECO:0000313" key="14">
    <source>
        <dbReference type="Proteomes" id="UP000077069"/>
    </source>
</evidence>
<evidence type="ECO:0000256" key="1">
    <source>
        <dbReference type="ARBA" id="ARBA00001941"/>
    </source>
</evidence>
<dbReference type="Proteomes" id="UP000077069">
    <property type="component" value="Unassembled WGS sequence"/>
</dbReference>
<feature type="disulfide bond" evidence="8">
    <location>
        <begin position="108"/>
        <end position="122"/>
    </location>
</feature>
<dbReference type="InterPro" id="IPR036861">
    <property type="entry name" value="Endochitinase-like_sf"/>
</dbReference>
<dbReference type="PANTHER" id="PTHR46471:SF2">
    <property type="entry name" value="CHITIN DEACETYLASE-RELATED"/>
    <property type="match status" value="1"/>
</dbReference>
<keyword evidence="7" id="KW-0170">Cobalt</keyword>
<dbReference type="GO" id="GO:0008061">
    <property type="term" value="F:chitin binding"/>
    <property type="evidence" value="ECO:0007669"/>
    <property type="project" value="UniProtKB-UniRule"/>
</dbReference>
<dbReference type="PROSITE" id="PS50948">
    <property type="entry name" value="PAN"/>
    <property type="match status" value="1"/>
</dbReference>